<sequence length="244" mass="27932">MGPHSLCYEVLFFPKPLPRDHWCKIQGKVDEEPFLSSDCSGVKTRAIGILGGKVKDTETWEHQSETLKDLAERFRQELLDIKLQNWTSSDSLKLSANMTCQQNTGGHLSTSWKLCLNEQACLHFNSNQRKWTEIHPGLSSLKEQWKNDKELCLFLYWTLMEDCGSWLTQFLEHWKESLETRAQPTTLAVAESRSKTTMLSPGYLLLILTSSILLGMTGEFFEVAGVMSRTLREIEDTLVKLLKT</sequence>
<dbReference type="AlphaFoldDB" id="A0A6P3FGQ7"/>
<dbReference type="GeneID" id="101561233"/>
<keyword evidence="4" id="KW-0449">Lipoprotein</keyword>
<dbReference type="InterPro" id="IPR037055">
    <property type="entry name" value="MHC_I-like_Ag-recog_sf"/>
</dbReference>
<comment type="similarity">
    <text evidence="3">Belongs to the NKG2D ligand family.</text>
</comment>
<dbReference type="FunCoup" id="A0A6P3FGQ7">
    <property type="interactions" value="133"/>
</dbReference>
<dbReference type="GO" id="GO:0002476">
    <property type="term" value="P:antigen processing and presentation of endogenous peptide antigen via MHC class Ib"/>
    <property type="evidence" value="ECO:0007669"/>
    <property type="project" value="TreeGrafter"/>
</dbReference>
<evidence type="ECO:0000256" key="6">
    <source>
        <dbReference type="ARBA" id="ARBA00023130"/>
    </source>
</evidence>
<keyword evidence="8" id="KW-1015">Disulfide bond</keyword>
<feature type="domain" description="MHC class I-like antigen recognition-like" evidence="11">
    <location>
        <begin position="4"/>
        <end position="178"/>
    </location>
</feature>
<keyword evidence="10" id="KW-0393">Immunoglobulin domain</keyword>
<evidence type="ECO:0000256" key="10">
    <source>
        <dbReference type="ARBA" id="ARBA00023319"/>
    </source>
</evidence>
<dbReference type="Proteomes" id="UP000515203">
    <property type="component" value="Unplaced"/>
</dbReference>
<evidence type="ECO:0000313" key="12">
    <source>
        <dbReference type="Proteomes" id="UP000515203"/>
    </source>
</evidence>
<gene>
    <name evidence="13" type="primary">LOC101561233</name>
</gene>
<dbReference type="Gene3D" id="3.30.500.10">
    <property type="entry name" value="MHC class I-like antigen recognition-like"/>
    <property type="match status" value="1"/>
</dbReference>
<evidence type="ECO:0000256" key="4">
    <source>
        <dbReference type="ARBA" id="ARBA00022622"/>
    </source>
</evidence>
<evidence type="ECO:0000256" key="3">
    <source>
        <dbReference type="ARBA" id="ARBA00008353"/>
    </source>
</evidence>
<dbReference type="PANTHER" id="PTHR16675">
    <property type="entry name" value="MHC CLASS I-RELATED"/>
    <property type="match status" value="1"/>
</dbReference>
<evidence type="ECO:0000256" key="1">
    <source>
        <dbReference type="ARBA" id="ARBA00002305"/>
    </source>
</evidence>
<dbReference type="GO" id="GO:0002486">
    <property type="term" value="P:antigen processing and presentation of endogenous peptide antigen via MHC class I via ER pathway, TAP-independent"/>
    <property type="evidence" value="ECO:0007669"/>
    <property type="project" value="TreeGrafter"/>
</dbReference>
<dbReference type="OrthoDB" id="9836934at2759"/>
<dbReference type="InterPro" id="IPR011162">
    <property type="entry name" value="MHC_I/II-like_Ag-recog"/>
</dbReference>
<dbReference type="GO" id="GO:0002250">
    <property type="term" value="P:adaptive immune response"/>
    <property type="evidence" value="ECO:0007669"/>
    <property type="project" value="UniProtKB-KW"/>
</dbReference>
<dbReference type="RefSeq" id="XP_004645545.2">
    <property type="nucleotide sequence ID" value="XM_004645488.2"/>
</dbReference>
<dbReference type="GO" id="GO:0046703">
    <property type="term" value="F:natural killer cell lectin-like receptor binding"/>
    <property type="evidence" value="ECO:0007669"/>
    <property type="project" value="UniProtKB-ARBA"/>
</dbReference>
<organism evidence="12 13">
    <name type="scientific">Octodon degus</name>
    <name type="common">Degu</name>
    <name type="synonym">Sciurus degus</name>
    <dbReference type="NCBI Taxonomy" id="10160"/>
    <lineage>
        <taxon>Eukaryota</taxon>
        <taxon>Metazoa</taxon>
        <taxon>Chordata</taxon>
        <taxon>Craniata</taxon>
        <taxon>Vertebrata</taxon>
        <taxon>Euteleostomi</taxon>
        <taxon>Mammalia</taxon>
        <taxon>Eutheria</taxon>
        <taxon>Euarchontoglires</taxon>
        <taxon>Glires</taxon>
        <taxon>Rodentia</taxon>
        <taxon>Hystricomorpha</taxon>
        <taxon>Octodontidae</taxon>
        <taxon>Octodon</taxon>
    </lineage>
</organism>
<evidence type="ECO:0000313" key="13">
    <source>
        <dbReference type="RefSeq" id="XP_004645545.2"/>
    </source>
</evidence>
<dbReference type="InParanoid" id="A0A6P3FGQ7"/>
<dbReference type="GO" id="GO:0005615">
    <property type="term" value="C:extracellular space"/>
    <property type="evidence" value="ECO:0007669"/>
    <property type="project" value="TreeGrafter"/>
</dbReference>
<dbReference type="Pfam" id="PF00129">
    <property type="entry name" value="MHC_I"/>
    <property type="match status" value="1"/>
</dbReference>
<accession>A0A6P3FGQ7</accession>
<keyword evidence="5" id="KW-0732">Signal</keyword>
<name>A0A6P3FGQ7_OCTDE</name>
<dbReference type="InterPro" id="IPR050208">
    <property type="entry name" value="MHC_class-I_related"/>
</dbReference>
<keyword evidence="6" id="KW-0391">Immunity</keyword>
<proteinExistence type="inferred from homology"/>
<evidence type="ECO:0000256" key="7">
    <source>
        <dbReference type="ARBA" id="ARBA00023136"/>
    </source>
</evidence>
<evidence type="ECO:0000256" key="8">
    <source>
        <dbReference type="ARBA" id="ARBA00023157"/>
    </source>
</evidence>
<dbReference type="PANTHER" id="PTHR16675:SF268">
    <property type="entry name" value="UL16-BINDING PROTEIN 1"/>
    <property type="match status" value="1"/>
</dbReference>
<evidence type="ECO:0000259" key="11">
    <source>
        <dbReference type="Pfam" id="PF00129"/>
    </source>
</evidence>
<keyword evidence="7" id="KW-0472">Membrane</keyword>
<comment type="function">
    <text evidence="1">Acts as a ligand for KLRK1.</text>
</comment>
<protein>
    <submittedName>
        <fullName evidence="13">UL16-binding protein 1-like</fullName>
    </submittedName>
</protein>
<keyword evidence="6" id="KW-1064">Adaptive immunity</keyword>
<evidence type="ECO:0000256" key="9">
    <source>
        <dbReference type="ARBA" id="ARBA00023180"/>
    </source>
</evidence>
<dbReference type="GO" id="GO:0001916">
    <property type="term" value="P:positive regulation of T cell mediated cytotoxicity"/>
    <property type="evidence" value="ECO:0007669"/>
    <property type="project" value="TreeGrafter"/>
</dbReference>
<dbReference type="SUPFAM" id="SSF54452">
    <property type="entry name" value="MHC antigen-recognition domain"/>
    <property type="match status" value="1"/>
</dbReference>
<reference evidence="13" key="1">
    <citation type="submission" date="2025-08" db="UniProtKB">
        <authorList>
            <consortium name="RefSeq"/>
        </authorList>
    </citation>
    <scope>IDENTIFICATION</scope>
</reference>
<dbReference type="GO" id="GO:0009897">
    <property type="term" value="C:external side of plasma membrane"/>
    <property type="evidence" value="ECO:0007669"/>
    <property type="project" value="TreeGrafter"/>
</dbReference>
<evidence type="ECO:0000256" key="2">
    <source>
        <dbReference type="ARBA" id="ARBA00004609"/>
    </source>
</evidence>
<keyword evidence="4" id="KW-0336">GPI-anchor</keyword>
<comment type="subcellular location">
    <subcellularLocation>
        <location evidence="2">Cell membrane</location>
        <topology evidence="2">Lipid-anchor</topology>
        <topology evidence="2">GPI-anchor</topology>
    </subcellularLocation>
</comment>
<keyword evidence="12" id="KW-1185">Reference proteome</keyword>
<dbReference type="InterPro" id="IPR011161">
    <property type="entry name" value="MHC_I-like_Ag-recog"/>
</dbReference>
<keyword evidence="9" id="KW-0325">Glycoprotein</keyword>
<evidence type="ECO:0000256" key="5">
    <source>
        <dbReference type="ARBA" id="ARBA00022729"/>
    </source>
</evidence>
<dbReference type="FunFam" id="3.30.500.10:FF:000004">
    <property type="entry name" value="Retinoic acid early-inducible protein 1-beta"/>
    <property type="match status" value="1"/>
</dbReference>